<evidence type="ECO:0000313" key="1">
    <source>
        <dbReference type="EMBL" id="ABD94724.1"/>
    </source>
</evidence>
<proteinExistence type="predicted"/>
<reference evidence="1" key="1">
    <citation type="journal article" date="2006" name="J. Bacteriol.">
        <title>Acquisition and evolution of the exoU locus in Pseudomonas aeruginosa.</title>
        <authorList>
            <person name="Kulasekara B.R."/>
            <person name="Kulasekara H.D."/>
            <person name="Wolfgang M.C."/>
            <person name="Stevens L."/>
            <person name="Frank D.W."/>
            <person name="Lory S."/>
        </authorList>
    </citation>
    <scope>NUCLEOTIDE SEQUENCE</scope>
    <source>
        <strain evidence="1">19660</strain>
    </source>
</reference>
<dbReference type="AlphaFoldDB" id="Q1W4U8"/>
<protein>
    <submittedName>
        <fullName evidence="1">Uncharacterized protein</fullName>
    </submittedName>
</protein>
<gene>
    <name evidence="1" type="ORF">EXB38</name>
</gene>
<organism evidence="1">
    <name type="scientific">Pseudomonas aeruginosa</name>
    <dbReference type="NCBI Taxonomy" id="287"/>
    <lineage>
        <taxon>Bacteria</taxon>
        <taxon>Pseudomonadati</taxon>
        <taxon>Pseudomonadota</taxon>
        <taxon>Gammaproteobacteria</taxon>
        <taxon>Pseudomonadales</taxon>
        <taxon>Pseudomonadaceae</taxon>
        <taxon>Pseudomonas</taxon>
    </lineage>
</organism>
<sequence length="52" mass="6113">MNTKNLEYIIPRLYAVNRAFLDDQRSQFVVQRCSNVFIDIALARPSQDRGLR</sequence>
<name>Q1W4U8_PSEAI</name>
<dbReference type="EMBL" id="DQ437743">
    <property type="protein sequence ID" value="ABD94724.1"/>
    <property type="molecule type" value="Genomic_DNA"/>
</dbReference>
<accession>Q1W4U8</accession>